<keyword evidence="2" id="KW-1185">Reference proteome</keyword>
<protein>
    <submittedName>
        <fullName evidence="1">Uncharacterized protein</fullName>
    </submittedName>
</protein>
<reference evidence="1" key="1">
    <citation type="submission" date="2020-11" db="EMBL/GenBank/DDBJ databases">
        <authorList>
            <person name="Tran Van P."/>
        </authorList>
    </citation>
    <scope>NUCLEOTIDE SEQUENCE</scope>
</reference>
<dbReference type="EMBL" id="CAJPEX010002102">
    <property type="protein sequence ID" value="CAG0920498.1"/>
    <property type="molecule type" value="Genomic_DNA"/>
</dbReference>
<accession>A0A7R9BUL8</accession>
<sequence>MCSDRPSSVVTDTLRHTGTTNVVAATRVRDCRRVQHRDEISVLVVEGMRFSSFPCRHEAAGEDCRIPTEWHGSWFHKDFPQPFSLNASNFGPFPCVESQGDRFVVFEK</sequence>
<evidence type="ECO:0000313" key="2">
    <source>
        <dbReference type="Proteomes" id="UP000678499"/>
    </source>
</evidence>
<dbReference type="AlphaFoldDB" id="A0A7R9BUL8"/>
<gene>
    <name evidence="1" type="ORF">NMOB1V02_LOCUS8006</name>
</gene>
<proteinExistence type="predicted"/>
<organism evidence="1">
    <name type="scientific">Notodromas monacha</name>
    <dbReference type="NCBI Taxonomy" id="399045"/>
    <lineage>
        <taxon>Eukaryota</taxon>
        <taxon>Metazoa</taxon>
        <taxon>Ecdysozoa</taxon>
        <taxon>Arthropoda</taxon>
        <taxon>Crustacea</taxon>
        <taxon>Oligostraca</taxon>
        <taxon>Ostracoda</taxon>
        <taxon>Podocopa</taxon>
        <taxon>Podocopida</taxon>
        <taxon>Cypridocopina</taxon>
        <taxon>Cypridoidea</taxon>
        <taxon>Cyprididae</taxon>
        <taxon>Notodromas</taxon>
    </lineage>
</organism>
<name>A0A7R9BUL8_9CRUS</name>
<evidence type="ECO:0000313" key="1">
    <source>
        <dbReference type="EMBL" id="CAD7280346.1"/>
    </source>
</evidence>
<dbReference type="EMBL" id="OA884139">
    <property type="protein sequence ID" value="CAD7280346.1"/>
    <property type="molecule type" value="Genomic_DNA"/>
</dbReference>
<dbReference type="Proteomes" id="UP000678499">
    <property type="component" value="Unassembled WGS sequence"/>
</dbReference>